<feature type="transmembrane region" description="Helical" evidence="6">
    <location>
        <begin position="446"/>
        <end position="468"/>
    </location>
</feature>
<dbReference type="InterPro" id="IPR038766">
    <property type="entry name" value="Membrane_comp_ABC_pdt"/>
</dbReference>
<feature type="transmembrane region" description="Helical" evidence="6">
    <location>
        <begin position="670"/>
        <end position="695"/>
    </location>
</feature>
<evidence type="ECO:0000256" key="2">
    <source>
        <dbReference type="ARBA" id="ARBA00022475"/>
    </source>
</evidence>
<dbReference type="InterPro" id="IPR025857">
    <property type="entry name" value="MacB_PCD"/>
</dbReference>
<organism evidence="9 10">
    <name type="scientific">Meinhardsimonia xiamenensis</name>
    <dbReference type="NCBI Taxonomy" id="990712"/>
    <lineage>
        <taxon>Bacteria</taxon>
        <taxon>Pseudomonadati</taxon>
        <taxon>Pseudomonadota</taxon>
        <taxon>Alphaproteobacteria</taxon>
        <taxon>Rhodobacterales</taxon>
        <taxon>Paracoccaceae</taxon>
        <taxon>Meinhardsimonia</taxon>
    </lineage>
</organism>
<name>A0A1G9FMP8_9RHOB</name>
<evidence type="ECO:0000256" key="6">
    <source>
        <dbReference type="SAM" id="Phobius"/>
    </source>
</evidence>
<evidence type="ECO:0000256" key="5">
    <source>
        <dbReference type="ARBA" id="ARBA00023136"/>
    </source>
</evidence>
<comment type="subcellular location">
    <subcellularLocation>
        <location evidence="1">Cell membrane</location>
        <topology evidence="1">Multi-pass membrane protein</topology>
    </subcellularLocation>
</comment>
<feature type="domain" description="ABC3 transporter permease C-terminal" evidence="7">
    <location>
        <begin position="233"/>
        <end position="357"/>
    </location>
</feature>
<evidence type="ECO:0000256" key="1">
    <source>
        <dbReference type="ARBA" id="ARBA00004651"/>
    </source>
</evidence>
<feature type="transmembrane region" description="Helical" evidence="6">
    <location>
        <begin position="768"/>
        <end position="788"/>
    </location>
</feature>
<proteinExistence type="predicted"/>
<evidence type="ECO:0000259" key="7">
    <source>
        <dbReference type="Pfam" id="PF02687"/>
    </source>
</evidence>
<evidence type="ECO:0000313" key="9">
    <source>
        <dbReference type="EMBL" id="SDK89612.1"/>
    </source>
</evidence>
<accession>A0A1G9FMP8</accession>
<feature type="domain" description="MacB-like periplasmic core" evidence="8">
    <location>
        <begin position="453"/>
        <end position="644"/>
    </location>
</feature>
<feature type="transmembrane region" description="Helical" evidence="6">
    <location>
        <begin position="331"/>
        <end position="354"/>
    </location>
</feature>
<dbReference type="EMBL" id="FNFV01000005">
    <property type="protein sequence ID" value="SDK89612.1"/>
    <property type="molecule type" value="Genomic_DNA"/>
</dbReference>
<feature type="transmembrane region" description="Helical" evidence="6">
    <location>
        <begin position="399"/>
        <end position="425"/>
    </location>
</feature>
<dbReference type="STRING" id="990712.SAMN05216257_105267"/>
<protein>
    <submittedName>
        <fullName evidence="9">Putative ABC transport system permease protein</fullName>
    </submittedName>
</protein>
<dbReference type="PANTHER" id="PTHR30287">
    <property type="entry name" value="MEMBRANE COMPONENT OF PREDICTED ABC SUPERFAMILY METABOLITE UPTAKE TRANSPORTER"/>
    <property type="match status" value="1"/>
</dbReference>
<feature type="transmembrane region" description="Helical" evidence="6">
    <location>
        <begin position="375"/>
        <end position="393"/>
    </location>
</feature>
<sequence length="806" mass="84570">MTRAGLQALLSHWWRHPGQLVMLLAGLMLATALWSGVQAINAEARAAYAQAAGRVDAGARARIVPRAGERLDEAQYVALRRAGWPVSPVVEAHLTAGGATVRLIGIDPITTPSDLIPRAFSGTDSAETLRRFLLPPHLVFAAPDVAAALAEATGAEVRAADDLAPGTAVADVGFVQRLGGAEGLLDRLIVTDAPRALAPPPLETIAPGLVLQPAAPRADLARLTASFHLNLSAFGLLAFAVGLFIAHGAVGLAFEARRGMFRTLRALGLPLWHLMLLIALELALMALVAGAAGMVAGLLIAGALLPDVAASLKGLYGAEVPGTLTLRAQTWVAGMAAALAGAGLAGAGALWQLARLPVLAPAMPRAWARASAHRRALEATGGLALLVAAAALARFGSGLMAGFALMAALLLGAALILPPLLDLCLRLAGRAARGPLSQWFWADARQGLPGLSLAMMALLLALAANIGVGTMVESFRRAFTGWLDQRLAAELYVRARDDAEAERLRAFLAGRSEAVLPLWRVEATVAGVPSFVYGVEDHPTYRENWPLLDALPGVWDRLAAGEAALINEQLARRAGLSPGDTIEILPGWRLEVAGIYSDYGNPTGQVMVALAPFLAHFPDAPRLSHAVRVAPEDAPALARALIEEFGLPAENVVDQAALKRWSLSIFERTFAITAALNVLTLGVAGVAIVTSLAALSGQRLVQLAPVWAVGVERRRLARLELLRALALAALTAALALPLGLALAWVLLAIVNVEAFGWRLPMQLFPLDWLRLVALALLAAALAALWPALRLARMAPARLVQVFAAAR</sequence>
<keyword evidence="10" id="KW-1185">Reference proteome</keyword>
<dbReference type="Pfam" id="PF02687">
    <property type="entry name" value="FtsX"/>
    <property type="match status" value="2"/>
</dbReference>
<dbReference type="OrthoDB" id="343744at2"/>
<evidence type="ECO:0000256" key="4">
    <source>
        <dbReference type="ARBA" id="ARBA00022989"/>
    </source>
</evidence>
<gene>
    <name evidence="9" type="ORF">SAMN05216257_105267</name>
</gene>
<dbReference type="AlphaFoldDB" id="A0A1G9FMP8"/>
<dbReference type="InterPro" id="IPR003838">
    <property type="entry name" value="ABC3_permease_C"/>
</dbReference>
<evidence type="ECO:0000259" key="8">
    <source>
        <dbReference type="Pfam" id="PF12704"/>
    </source>
</evidence>
<keyword evidence="3 6" id="KW-0812">Transmembrane</keyword>
<keyword evidence="5 6" id="KW-0472">Membrane</keyword>
<feature type="transmembrane region" description="Helical" evidence="6">
    <location>
        <begin position="274"/>
        <end position="305"/>
    </location>
</feature>
<dbReference type="Proteomes" id="UP000199328">
    <property type="component" value="Unassembled WGS sequence"/>
</dbReference>
<reference evidence="10" key="1">
    <citation type="submission" date="2016-10" db="EMBL/GenBank/DDBJ databases">
        <authorList>
            <person name="Varghese N."/>
            <person name="Submissions S."/>
        </authorList>
    </citation>
    <scope>NUCLEOTIDE SEQUENCE [LARGE SCALE GENOMIC DNA]</scope>
    <source>
        <strain evidence="10">CGMCC 1.10789</strain>
    </source>
</reference>
<evidence type="ECO:0000256" key="3">
    <source>
        <dbReference type="ARBA" id="ARBA00022692"/>
    </source>
</evidence>
<keyword evidence="4 6" id="KW-1133">Transmembrane helix</keyword>
<keyword evidence="2" id="KW-1003">Cell membrane</keyword>
<dbReference type="RefSeq" id="WP_092500841.1">
    <property type="nucleotide sequence ID" value="NZ_FNFV01000005.1"/>
</dbReference>
<evidence type="ECO:0000313" key="10">
    <source>
        <dbReference type="Proteomes" id="UP000199328"/>
    </source>
</evidence>
<feature type="transmembrane region" description="Helical" evidence="6">
    <location>
        <begin position="231"/>
        <end position="254"/>
    </location>
</feature>
<dbReference type="PANTHER" id="PTHR30287:SF2">
    <property type="entry name" value="BLL1001 PROTEIN"/>
    <property type="match status" value="1"/>
</dbReference>
<feature type="domain" description="ABC3 transporter permease C-terminal" evidence="7">
    <location>
        <begin position="677"/>
        <end position="795"/>
    </location>
</feature>
<dbReference type="GO" id="GO:0005886">
    <property type="term" value="C:plasma membrane"/>
    <property type="evidence" value="ECO:0007669"/>
    <property type="project" value="UniProtKB-SubCell"/>
</dbReference>
<dbReference type="Pfam" id="PF12704">
    <property type="entry name" value="MacB_PCD"/>
    <property type="match status" value="1"/>
</dbReference>
<feature type="transmembrane region" description="Helical" evidence="6">
    <location>
        <begin position="724"/>
        <end position="748"/>
    </location>
</feature>